<name>A0A975GMX2_9BACT</name>
<dbReference type="Proteomes" id="UP000663722">
    <property type="component" value="Chromosome"/>
</dbReference>
<dbReference type="AlphaFoldDB" id="A0A975GMX2"/>
<evidence type="ECO:0000313" key="1">
    <source>
        <dbReference type="EMBL" id="QTA87165.1"/>
    </source>
</evidence>
<dbReference type="KEGG" id="dmm:dnm_031940"/>
<accession>A0A975GMX2</accession>
<gene>
    <name evidence="1" type="ORF">dnm_031940</name>
</gene>
<evidence type="ECO:0000313" key="2">
    <source>
        <dbReference type="Proteomes" id="UP000663722"/>
    </source>
</evidence>
<sequence>MCEYFFKESAYRKVSGLCAGLRRNPAFFPGPSVLPPEKAGFFPRVNIEKLWLLDDQVFFCHSCFRRNDRLFVRIGSKKLDHRVVRYLWDNDFKKKDKIIELFPNK</sequence>
<dbReference type="EMBL" id="CP061800">
    <property type="protein sequence ID" value="QTA87165.1"/>
    <property type="molecule type" value="Genomic_DNA"/>
</dbReference>
<reference evidence="1" key="1">
    <citation type="journal article" date="2021" name="Microb. Physiol.">
        <title>Proteogenomic Insights into the Physiology of Marine, Sulfate-Reducing, Filamentous Desulfonema limicola and Desulfonema magnum.</title>
        <authorList>
            <person name="Schnaars V."/>
            <person name="Wohlbrand L."/>
            <person name="Scheve S."/>
            <person name="Hinrichs C."/>
            <person name="Reinhardt R."/>
            <person name="Rabus R."/>
        </authorList>
    </citation>
    <scope>NUCLEOTIDE SEQUENCE</scope>
    <source>
        <strain evidence="1">4be13</strain>
    </source>
</reference>
<keyword evidence="2" id="KW-1185">Reference proteome</keyword>
<proteinExistence type="predicted"/>
<organism evidence="1 2">
    <name type="scientific">Desulfonema magnum</name>
    <dbReference type="NCBI Taxonomy" id="45655"/>
    <lineage>
        <taxon>Bacteria</taxon>
        <taxon>Pseudomonadati</taxon>
        <taxon>Thermodesulfobacteriota</taxon>
        <taxon>Desulfobacteria</taxon>
        <taxon>Desulfobacterales</taxon>
        <taxon>Desulfococcaceae</taxon>
        <taxon>Desulfonema</taxon>
    </lineage>
</organism>
<protein>
    <submittedName>
        <fullName evidence="1">Uncharacterized protein</fullName>
    </submittedName>
</protein>